<keyword evidence="5" id="KW-0326">Glycosidase</keyword>
<gene>
    <name evidence="9" type="ORF">H0E87_014644</name>
</gene>
<dbReference type="Pfam" id="PF00332">
    <property type="entry name" value="Glyco_hydro_17"/>
    <property type="match status" value="1"/>
</dbReference>
<reference evidence="9" key="1">
    <citation type="journal article" date="2021" name="J. Hered.">
        <title>Genome Assembly of Salicaceae Populus deltoides (Eastern Cottonwood) I-69 Based on Nanopore Sequencing and Hi-C Technologies.</title>
        <authorList>
            <person name="Bai S."/>
            <person name="Wu H."/>
            <person name="Zhang J."/>
            <person name="Pan Z."/>
            <person name="Zhao W."/>
            <person name="Li Z."/>
            <person name="Tong C."/>
        </authorList>
    </citation>
    <scope>NUCLEOTIDE SEQUENCE</scope>
    <source>
        <tissue evidence="9">Leaf</tissue>
    </source>
</reference>
<dbReference type="SUPFAM" id="SSF51445">
    <property type="entry name" value="(Trans)glycosidases"/>
    <property type="match status" value="1"/>
</dbReference>
<organism evidence="9 10">
    <name type="scientific">Populus deltoides</name>
    <name type="common">Eastern poplar</name>
    <name type="synonym">Eastern cottonwood</name>
    <dbReference type="NCBI Taxonomy" id="3696"/>
    <lineage>
        <taxon>Eukaryota</taxon>
        <taxon>Viridiplantae</taxon>
        <taxon>Streptophyta</taxon>
        <taxon>Embryophyta</taxon>
        <taxon>Tracheophyta</taxon>
        <taxon>Spermatophyta</taxon>
        <taxon>Magnoliopsida</taxon>
        <taxon>eudicotyledons</taxon>
        <taxon>Gunneridae</taxon>
        <taxon>Pentapetalae</taxon>
        <taxon>rosids</taxon>
        <taxon>fabids</taxon>
        <taxon>Malpighiales</taxon>
        <taxon>Salicaceae</taxon>
        <taxon>Saliceae</taxon>
        <taxon>Populus</taxon>
    </lineage>
</organism>
<comment type="catalytic activity">
    <reaction evidence="1">
        <text>Hydrolysis of (1-&gt;3)-beta-D-glucosidic linkages in (1-&gt;3)-beta-D-glucans.</text>
        <dbReference type="EC" id="3.2.1.39"/>
    </reaction>
</comment>
<evidence type="ECO:0000256" key="1">
    <source>
        <dbReference type="ARBA" id="ARBA00000382"/>
    </source>
</evidence>
<dbReference type="InterPro" id="IPR017853">
    <property type="entry name" value="GH"/>
</dbReference>
<evidence type="ECO:0000256" key="8">
    <source>
        <dbReference type="RuleBase" id="RU004335"/>
    </source>
</evidence>
<evidence type="ECO:0000256" key="2">
    <source>
        <dbReference type="ARBA" id="ARBA00008773"/>
    </source>
</evidence>
<keyword evidence="10" id="KW-1185">Reference proteome</keyword>
<dbReference type="EMBL" id="JACEGQ020000007">
    <property type="protein sequence ID" value="KAH8503445.1"/>
    <property type="molecule type" value="Genomic_DNA"/>
</dbReference>
<dbReference type="Proteomes" id="UP000807159">
    <property type="component" value="Chromosome 7"/>
</dbReference>
<comment type="similarity">
    <text evidence="2 8">Belongs to the glycosyl hydrolase 17 family.</text>
</comment>
<dbReference type="InterPro" id="IPR000490">
    <property type="entry name" value="Glyco_hydro_17"/>
</dbReference>
<dbReference type="GO" id="GO:0042973">
    <property type="term" value="F:glucan endo-1,3-beta-D-glucosidase activity"/>
    <property type="evidence" value="ECO:0007669"/>
    <property type="project" value="UniProtKB-EC"/>
</dbReference>
<evidence type="ECO:0000256" key="3">
    <source>
        <dbReference type="ARBA" id="ARBA00012780"/>
    </source>
</evidence>
<dbReference type="PANTHER" id="PTHR32227">
    <property type="entry name" value="GLUCAN ENDO-1,3-BETA-GLUCOSIDASE BG1-RELATED-RELATED"/>
    <property type="match status" value="1"/>
</dbReference>
<dbReference type="GO" id="GO:0005975">
    <property type="term" value="P:carbohydrate metabolic process"/>
    <property type="evidence" value="ECO:0007669"/>
    <property type="project" value="InterPro"/>
</dbReference>
<evidence type="ECO:0000256" key="5">
    <source>
        <dbReference type="ARBA" id="ARBA00023295"/>
    </source>
</evidence>
<evidence type="ECO:0000256" key="4">
    <source>
        <dbReference type="ARBA" id="ARBA00022801"/>
    </source>
</evidence>
<dbReference type="InterPro" id="IPR044965">
    <property type="entry name" value="Glyco_hydro_17_plant"/>
</dbReference>
<name>A0A8T2YE72_POPDE</name>
<evidence type="ECO:0000313" key="9">
    <source>
        <dbReference type="EMBL" id="KAH8503445.1"/>
    </source>
</evidence>
<keyword evidence="4" id="KW-0378">Hydrolase</keyword>
<evidence type="ECO:0000313" key="10">
    <source>
        <dbReference type="Proteomes" id="UP000807159"/>
    </source>
</evidence>
<proteinExistence type="inferred from homology"/>
<dbReference type="Gene3D" id="3.20.20.80">
    <property type="entry name" value="Glycosidases"/>
    <property type="match status" value="1"/>
</dbReference>
<protein>
    <recommendedName>
        <fullName evidence="3">glucan endo-1,3-beta-D-glucosidase</fullName>
        <ecNumber evidence="3">3.2.1.39</ecNumber>
    </recommendedName>
    <alternativeName>
        <fullName evidence="6">(1-&gt;3)-beta-glucan endohydrolase</fullName>
    </alternativeName>
    <alternativeName>
        <fullName evidence="7">Beta-1,3-endoglucanase</fullName>
    </alternativeName>
</protein>
<comment type="caution">
    <text evidence="9">The sequence shown here is derived from an EMBL/GenBank/DDBJ whole genome shotgun (WGS) entry which is preliminary data.</text>
</comment>
<sequence length="184" mass="19950">MCCAGAQGIGVSYPRNSDLLPPATDAIAICESHNVQRIHLHDPRHDALEALKNTSTVVILGVVNDELGRLAAFPGYAADWVPVFTRILHPFFLPTSFPPSAAYFVPYALALILHIVQFLQTNRYPLLYAVLSCKMEGLDIQTFLMPKVAYSALEKAGAKEVEIKVTETRGPSGEGTEIATVANA</sequence>
<dbReference type="AlphaFoldDB" id="A0A8T2YE72"/>
<dbReference type="EC" id="3.2.1.39" evidence="3"/>
<evidence type="ECO:0000256" key="7">
    <source>
        <dbReference type="ARBA" id="ARBA00033417"/>
    </source>
</evidence>
<accession>A0A8T2YE72</accession>
<evidence type="ECO:0000256" key="6">
    <source>
        <dbReference type="ARBA" id="ARBA00033335"/>
    </source>
</evidence>